<dbReference type="Pfam" id="PF08240">
    <property type="entry name" value="ADH_N"/>
    <property type="match status" value="1"/>
</dbReference>
<dbReference type="GO" id="GO:0016491">
    <property type="term" value="F:oxidoreductase activity"/>
    <property type="evidence" value="ECO:0007669"/>
    <property type="project" value="UniProtKB-KW"/>
</dbReference>
<dbReference type="SUPFAM" id="SSF50129">
    <property type="entry name" value="GroES-like"/>
    <property type="match status" value="1"/>
</dbReference>
<sequence length="337" mass="35529">MLTIVCETPGLLKAEQRAKPMRGNGEVLVRIRRVGICGTDLHIFSGNQPYLAYPRVMGHELAGVIEEVPDGSALRIGDTACIIPYLSCGHCVACRHGKTNCCTTLQVLGVHRDGGMTGYLSLPEHAILPVPGLSLDEAAMVEFLAIGAHAVRRSNLGGDERILIVGGGPIGMAVALFAGLKGGRVTVLDSRADRLDFCSAHLGVSSVVQTGTDDAAQLSRLTDGDMFDVVFDATGSPAAMERGFGFVAHGGTYVLVSIVSSQISFSDPEFHKRETTLLGSRNATREDFETVVAALGAGRIPTKALNTHRLTLDQLPSEFAKLIGPGAGVVKALVEVD</sequence>
<dbReference type="InterPro" id="IPR013154">
    <property type="entry name" value="ADH-like_N"/>
</dbReference>
<dbReference type="InterPro" id="IPR011032">
    <property type="entry name" value="GroES-like_sf"/>
</dbReference>
<evidence type="ECO:0000256" key="1">
    <source>
        <dbReference type="ARBA" id="ARBA00023002"/>
    </source>
</evidence>
<dbReference type="Gene3D" id="3.90.180.10">
    <property type="entry name" value="Medium-chain alcohol dehydrogenases, catalytic domain"/>
    <property type="match status" value="1"/>
</dbReference>
<evidence type="ECO:0000259" key="3">
    <source>
        <dbReference type="Pfam" id="PF08240"/>
    </source>
</evidence>
<dbReference type="InterPro" id="IPR050129">
    <property type="entry name" value="Zn_alcohol_dh"/>
</dbReference>
<dbReference type="PANTHER" id="PTHR43401">
    <property type="entry name" value="L-THREONINE 3-DEHYDROGENASE"/>
    <property type="match status" value="1"/>
</dbReference>
<dbReference type="PANTHER" id="PTHR43401:SF3">
    <property type="entry name" value="L-GALACTONATE-5-DEHYDROGENASE"/>
    <property type="match status" value="1"/>
</dbReference>
<dbReference type="AlphaFoldDB" id="A0AA41YZU5"/>
<dbReference type="CDD" id="cd08261">
    <property type="entry name" value="Zn_ADH7"/>
    <property type="match status" value="1"/>
</dbReference>
<dbReference type="Proteomes" id="UP001165667">
    <property type="component" value="Unassembled WGS sequence"/>
</dbReference>
<reference evidence="4" key="1">
    <citation type="submission" date="2022-05" db="EMBL/GenBank/DDBJ databases">
        <authorList>
            <person name="Pankratov T."/>
        </authorList>
    </citation>
    <scope>NUCLEOTIDE SEQUENCE</scope>
    <source>
        <strain evidence="4">BP6-180914</strain>
    </source>
</reference>
<gene>
    <name evidence="4" type="ORF">M8523_01625</name>
</gene>
<dbReference type="RefSeq" id="WP_282583066.1">
    <property type="nucleotide sequence ID" value="NZ_JAMOIM010000001.1"/>
</dbReference>
<feature type="domain" description="Alcohol dehydrogenase-like N-terminal" evidence="3">
    <location>
        <begin position="23"/>
        <end position="131"/>
    </location>
</feature>
<dbReference type="Pfam" id="PF00107">
    <property type="entry name" value="ADH_zinc_N"/>
    <property type="match status" value="1"/>
</dbReference>
<dbReference type="EMBL" id="JAMOIM010000001">
    <property type="protein sequence ID" value="MCW6506717.1"/>
    <property type="molecule type" value="Genomic_DNA"/>
</dbReference>
<keyword evidence="1" id="KW-0560">Oxidoreductase</keyword>
<organism evidence="4 5">
    <name type="scientific">Lichenifustis flavocetrariae</name>
    <dbReference type="NCBI Taxonomy" id="2949735"/>
    <lineage>
        <taxon>Bacteria</taxon>
        <taxon>Pseudomonadati</taxon>
        <taxon>Pseudomonadota</taxon>
        <taxon>Alphaproteobacteria</taxon>
        <taxon>Hyphomicrobiales</taxon>
        <taxon>Lichenihabitantaceae</taxon>
        <taxon>Lichenifustis</taxon>
    </lineage>
</organism>
<dbReference type="SUPFAM" id="SSF51735">
    <property type="entry name" value="NAD(P)-binding Rossmann-fold domains"/>
    <property type="match status" value="1"/>
</dbReference>
<protein>
    <submittedName>
        <fullName evidence="4">Zinc-binding alcohol dehydrogenase family protein</fullName>
    </submittedName>
</protein>
<feature type="domain" description="Alcohol dehydrogenase-like C-terminal" evidence="2">
    <location>
        <begin position="169"/>
        <end position="294"/>
    </location>
</feature>
<dbReference type="Gene3D" id="3.40.50.720">
    <property type="entry name" value="NAD(P)-binding Rossmann-like Domain"/>
    <property type="match status" value="1"/>
</dbReference>
<evidence type="ECO:0000313" key="5">
    <source>
        <dbReference type="Proteomes" id="UP001165667"/>
    </source>
</evidence>
<evidence type="ECO:0000313" key="4">
    <source>
        <dbReference type="EMBL" id="MCW6506717.1"/>
    </source>
</evidence>
<comment type="caution">
    <text evidence="4">The sequence shown here is derived from an EMBL/GenBank/DDBJ whole genome shotgun (WGS) entry which is preliminary data.</text>
</comment>
<accession>A0AA41YZU5</accession>
<keyword evidence="5" id="KW-1185">Reference proteome</keyword>
<proteinExistence type="predicted"/>
<dbReference type="InterPro" id="IPR013149">
    <property type="entry name" value="ADH-like_C"/>
</dbReference>
<dbReference type="InterPro" id="IPR036291">
    <property type="entry name" value="NAD(P)-bd_dom_sf"/>
</dbReference>
<evidence type="ECO:0000259" key="2">
    <source>
        <dbReference type="Pfam" id="PF00107"/>
    </source>
</evidence>
<name>A0AA41YZU5_9HYPH</name>